<evidence type="ECO:0000256" key="4">
    <source>
        <dbReference type="ARBA" id="ARBA00022475"/>
    </source>
</evidence>
<evidence type="ECO:0000256" key="7">
    <source>
        <dbReference type="ARBA" id="ARBA00023053"/>
    </source>
</evidence>
<dbReference type="GO" id="GO:0006885">
    <property type="term" value="P:regulation of pH"/>
    <property type="evidence" value="ECO:0007669"/>
    <property type="project" value="UniProtKB-UniRule"/>
</dbReference>
<evidence type="ECO:0000256" key="10">
    <source>
        <dbReference type="ARBA" id="ARBA00023201"/>
    </source>
</evidence>
<feature type="transmembrane region" description="Helical" evidence="11">
    <location>
        <begin position="135"/>
        <end position="157"/>
    </location>
</feature>
<dbReference type="EMBL" id="JADBEM010000001">
    <property type="protein sequence ID" value="MBE1606373.1"/>
    <property type="molecule type" value="Genomic_DNA"/>
</dbReference>
<accession>A0A927MX50</accession>
<evidence type="ECO:0000256" key="8">
    <source>
        <dbReference type="ARBA" id="ARBA00023065"/>
    </source>
</evidence>
<evidence type="ECO:0000256" key="3">
    <source>
        <dbReference type="ARBA" id="ARBA00022449"/>
    </source>
</evidence>
<protein>
    <recommendedName>
        <fullName evidence="11">Na(+)/H(+) antiporter NhaA</fullName>
    </recommendedName>
    <alternativeName>
        <fullName evidence="11">Sodium/proton antiporter NhaA</fullName>
    </alternativeName>
</protein>
<evidence type="ECO:0000256" key="1">
    <source>
        <dbReference type="ARBA" id="ARBA00004429"/>
    </source>
</evidence>
<dbReference type="GO" id="GO:0005886">
    <property type="term" value="C:plasma membrane"/>
    <property type="evidence" value="ECO:0007669"/>
    <property type="project" value="UniProtKB-SubCell"/>
</dbReference>
<proteinExistence type="inferred from homology"/>
<comment type="subcellular location">
    <subcellularLocation>
        <location evidence="1">Cell inner membrane</location>
        <topology evidence="1">Multi-pass membrane protein</topology>
    </subcellularLocation>
    <subcellularLocation>
        <location evidence="11">Cell membrane</location>
        <topology evidence="11">Multi-pass membrane protein</topology>
    </subcellularLocation>
</comment>
<feature type="transmembrane region" description="Helical" evidence="11">
    <location>
        <begin position="169"/>
        <end position="189"/>
    </location>
</feature>
<feature type="transmembrane region" description="Helical" evidence="11">
    <location>
        <begin position="74"/>
        <end position="92"/>
    </location>
</feature>
<dbReference type="HAMAP" id="MF_01844">
    <property type="entry name" value="NhaA"/>
    <property type="match status" value="1"/>
</dbReference>
<feature type="transmembrane region" description="Helical" evidence="11">
    <location>
        <begin position="379"/>
        <end position="398"/>
    </location>
</feature>
<keyword evidence="5 11" id="KW-0812">Transmembrane</keyword>
<dbReference type="InterPro" id="IPR023171">
    <property type="entry name" value="Na/H_antiporter_dom_sf"/>
</dbReference>
<keyword evidence="3 11" id="KW-0050">Antiport</keyword>
<comment type="caution">
    <text evidence="12">The sequence shown here is derived from an EMBL/GenBank/DDBJ whole genome shotgun (WGS) entry which is preliminary data.</text>
</comment>
<dbReference type="InterPro" id="IPR004670">
    <property type="entry name" value="NhaA"/>
</dbReference>
<keyword evidence="2 11" id="KW-0813">Transport</keyword>
<dbReference type="NCBIfam" id="TIGR00773">
    <property type="entry name" value="NhaA"/>
    <property type="match status" value="1"/>
</dbReference>
<comment type="catalytic activity">
    <reaction evidence="11">
        <text>Na(+)(in) + 2 H(+)(out) = Na(+)(out) + 2 H(+)(in)</text>
        <dbReference type="Rhea" id="RHEA:29251"/>
        <dbReference type="ChEBI" id="CHEBI:15378"/>
        <dbReference type="ChEBI" id="CHEBI:29101"/>
    </reaction>
</comment>
<feature type="transmembrane region" description="Helical" evidence="11">
    <location>
        <begin position="306"/>
        <end position="329"/>
    </location>
</feature>
<keyword evidence="4 11" id="KW-1003">Cell membrane</keyword>
<comment type="function">
    <text evidence="11">Na(+)/H(+) antiporter that extrudes sodium in exchange for external protons.</text>
</comment>
<keyword evidence="8 11" id="KW-0406">Ion transport</keyword>
<evidence type="ECO:0000313" key="13">
    <source>
        <dbReference type="Proteomes" id="UP000638648"/>
    </source>
</evidence>
<keyword evidence="6 11" id="KW-1133">Transmembrane helix</keyword>
<reference evidence="12" key="1">
    <citation type="submission" date="2020-10" db="EMBL/GenBank/DDBJ databases">
        <title>Sequencing the genomes of 1000 actinobacteria strains.</title>
        <authorList>
            <person name="Klenk H.-P."/>
        </authorList>
    </citation>
    <scope>NUCLEOTIDE SEQUENCE</scope>
    <source>
        <strain evidence="12">DSM 45354</strain>
    </source>
</reference>
<dbReference type="Gene3D" id="1.20.1530.10">
    <property type="entry name" value="Na+/H+ antiporter like domain"/>
    <property type="match status" value="1"/>
</dbReference>
<evidence type="ECO:0000256" key="2">
    <source>
        <dbReference type="ARBA" id="ARBA00022448"/>
    </source>
</evidence>
<gene>
    <name evidence="11" type="primary">nhaA</name>
    <name evidence="12" type="ORF">HEB94_003221</name>
</gene>
<keyword evidence="13" id="KW-1185">Reference proteome</keyword>
<dbReference type="GO" id="GO:0015385">
    <property type="term" value="F:sodium:proton antiporter activity"/>
    <property type="evidence" value="ECO:0007669"/>
    <property type="project" value="UniProtKB-UniRule"/>
</dbReference>
<dbReference type="AlphaFoldDB" id="A0A927MX50"/>
<organism evidence="12 13">
    <name type="scientific">Actinopolymorpha pittospori</name>
    <dbReference type="NCBI Taxonomy" id="648752"/>
    <lineage>
        <taxon>Bacteria</taxon>
        <taxon>Bacillati</taxon>
        <taxon>Actinomycetota</taxon>
        <taxon>Actinomycetes</taxon>
        <taxon>Propionibacteriales</taxon>
        <taxon>Actinopolymorphaceae</taxon>
        <taxon>Actinopolymorpha</taxon>
    </lineage>
</organism>
<dbReference type="PANTHER" id="PTHR30341:SF0">
    <property type="entry name" value="NA(+)_H(+) ANTIPORTER NHAA"/>
    <property type="match status" value="1"/>
</dbReference>
<feature type="transmembrane region" description="Helical" evidence="11">
    <location>
        <begin position="274"/>
        <end position="294"/>
    </location>
</feature>
<dbReference type="Pfam" id="PF06965">
    <property type="entry name" value="Na_H_antiport_1"/>
    <property type="match status" value="1"/>
</dbReference>
<dbReference type="Proteomes" id="UP000638648">
    <property type="component" value="Unassembled WGS sequence"/>
</dbReference>
<feature type="transmembrane region" description="Helical" evidence="11">
    <location>
        <begin position="341"/>
        <end position="367"/>
    </location>
</feature>
<keyword evidence="7 11" id="KW-0915">Sodium</keyword>
<feature type="transmembrane region" description="Helical" evidence="11">
    <location>
        <begin position="195"/>
        <end position="211"/>
    </location>
</feature>
<dbReference type="RefSeq" id="WP_192750513.1">
    <property type="nucleotide sequence ID" value="NZ_BAABJL010000245.1"/>
</dbReference>
<sequence>MARRRTARPHRLVFPAQTGAERTFLGDVLRQETVGGALLLAAAVIALVWASSPWNASYEHLRHLQLGPLSVEQWASDGLLAVFFYVAGLELKRELVTGSLHRPALALVPVVAALAGMVVPAVLFTGVVLGSGDRVALAGWATPTATDIAFALAVLAVAGSALPPALRAFLLTLAVVDDLGAITVIAVFFTAHLDLLPLALAVVLLGVYAVLQNRRVRTPWIYVPLGVATWWCMYESGIHATVAGVALGLLTRVRPDPDEPTSPAERLEHRLRPLSAGLAVPLFALFAAGVPVSWSALGATVTDAAAVGVIVGLVLGKTIGVFGGAWLTARFTHAELNPDLGWRDVLAVSVLAGIGFTVALLIADLAFAGDAERVTHVKTGILVASLLAALVAVLLLRFRQRARGSEDRTATG</sequence>
<evidence type="ECO:0000256" key="6">
    <source>
        <dbReference type="ARBA" id="ARBA00022989"/>
    </source>
</evidence>
<evidence type="ECO:0000313" key="12">
    <source>
        <dbReference type="EMBL" id="MBE1606373.1"/>
    </source>
</evidence>
<evidence type="ECO:0000256" key="11">
    <source>
        <dbReference type="HAMAP-Rule" id="MF_01844"/>
    </source>
</evidence>
<evidence type="ECO:0000256" key="9">
    <source>
        <dbReference type="ARBA" id="ARBA00023136"/>
    </source>
</evidence>
<evidence type="ECO:0000256" key="5">
    <source>
        <dbReference type="ARBA" id="ARBA00022692"/>
    </source>
</evidence>
<name>A0A927MX50_9ACTN</name>
<dbReference type="PANTHER" id="PTHR30341">
    <property type="entry name" value="SODIUM ION/PROTON ANTIPORTER NHAA-RELATED"/>
    <property type="match status" value="1"/>
</dbReference>
<keyword evidence="10 11" id="KW-0739">Sodium transport</keyword>
<comment type="similarity">
    <text evidence="11">Belongs to the NhaA Na(+)/H(+) (TC 2.A.33) antiporter family.</text>
</comment>
<feature type="transmembrane region" description="Helical" evidence="11">
    <location>
        <begin position="34"/>
        <end position="54"/>
    </location>
</feature>
<feature type="transmembrane region" description="Helical" evidence="11">
    <location>
        <begin position="104"/>
        <end position="129"/>
    </location>
</feature>
<keyword evidence="9 11" id="KW-0472">Membrane</keyword>